<dbReference type="SUPFAM" id="SSF52096">
    <property type="entry name" value="ClpP/crotonase"/>
    <property type="match status" value="1"/>
</dbReference>
<dbReference type="InterPro" id="IPR051053">
    <property type="entry name" value="ECH/Chromodomain_protein"/>
</dbReference>
<dbReference type="STRING" id="1517416.IDAT_07680"/>
<dbReference type="PANTHER" id="PTHR43684:SF1">
    <property type="entry name" value="ENOYL-COA DELTA ISOMERASE 2"/>
    <property type="match status" value="1"/>
</dbReference>
<evidence type="ECO:0000256" key="1">
    <source>
        <dbReference type="ARBA" id="ARBA00004275"/>
    </source>
</evidence>
<dbReference type="Gene3D" id="1.10.12.10">
    <property type="entry name" value="Lyase 2-enoyl-coa Hydratase, Chain A, domain 2"/>
    <property type="match status" value="1"/>
</dbReference>
<dbReference type="Proteomes" id="UP000053718">
    <property type="component" value="Unassembled WGS sequence"/>
</dbReference>
<organism evidence="5 6">
    <name type="scientific">Pseudidiomarina atlantica</name>
    <dbReference type="NCBI Taxonomy" id="1517416"/>
    <lineage>
        <taxon>Bacteria</taxon>
        <taxon>Pseudomonadati</taxon>
        <taxon>Pseudomonadota</taxon>
        <taxon>Gammaproteobacteria</taxon>
        <taxon>Alteromonadales</taxon>
        <taxon>Idiomarinaceae</taxon>
        <taxon>Pseudidiomarina</taxon>
    </lineage>
</organism>
<reference evidence="5 6" key="1">
    <citation type="submission" date="2014-06" db="EMBL/GenBank/DDBJ databases">
        <title>Draft genome sequence of Idiomarina sp. MCCC 1A10513.</title>
        <authorList>
            <person name="Du J."/>
            <person name="Lai Q."/>
            <person name="Shao Z."/>
        </authorList>
    </citation>
    <scope>NUCLEOTIDE SEQUENCE [LARGE SCALE GENOMIC DNA]</scope>
    <source>
        <strain evidence="5 6">MCCC 1A10513</strain>
    </source>
</reference>
<evidence type="ECO:0000256" key="2">
    <source>
        <dbReference type="ARBA" id="ARBA00005254"/>
    </source>
</evidence>
<keyword evidence="6" id="KW-1185">Reference proteome</keyword>
<dbReference type="InterPro" id="IPR014748">
    <property type="entry name" value="Enoyl-CoA_hydra_C"/>
</dbReference>
<dbReference type="Gene3D" id="3.90.226.10">
    <property type="entry name" value="2-enoyl-CoA Hydratase, Chain A, domain 1"/>
    <property type="match status" value="1"/>
</dbReference>
<gene>
    <name evidence="5" type="ORF">IDAT_07680</name>
</gene>
<protein>
    <submittedName>
        <fullName evidence="5">Enoyl-CoA hydratase</fullName>
    </submittedName>
</protein>
<comment type="subcellular location">
    <subcellularLocation>
        <location evidence="1">Peroxisome</location>
    </subcellularLocation>
</comment>
<comment type="caution">
    <text evidence="5">The sequence shown here is derived from an EMBL/GenBank/DDBJ whole genome shotgun (WGS) entry which is preliminary data.</text>
</comment>
<dbReference type="InterPro" id="IPR029045">
    <property type="entry name" value="ClpP/crotonase-like_dom_sf"/>
</dbReference>
<proteinExistence type="inferred from homology"/>
<dbReference type="AlphaFoldDB" id="A0A094J7N9"/>
<keyword evidence="4" id="KW-0413">Isomerase</keyword>
<evidence type="ECO:0000313" key="5">
    <source>
        <dbReference type="EMBL" id="KFZ28621.1"/>
    </source>
</evidence>
<dbReference type="InterPro" id="IPR001753">
    <property type="entry name" value="Enoyl-CoA_hydra/iso"/>
</dbReference>
<dbReference type="EMBL" id="JPIN01000007">
    <property type="protein sequence ID" value="KFZ28621.1"/>
    <property type="molecule type" value="Genomic_DNA"/>
</dbReference>
<evidence type="ECO:0000256" key="3">
    <source>
        <dbReference type="ARBA" id="ARBA00023140"/>
    </source>
</evidence>
<comment type="similarity">
    <text evidence="2">Belongs to the enoyl-CoA hydratase/isomerase family.</text>
</comment>
<dbReference type="eggNOG" id="COG1024">
    <property type="taxonomic scope" value="Bacteria"/>
</dbReference>
<dbReference type="GO" id="GO:0004165">
    <property type="term" value="F:delta(3)-delta(2)-enoyl-CoA isomerase activity"/>
    <property type="evidence" value="ECO:0007669"/>
    <property type="project" value="UniProtKB-ARBA"/>
</dbReference>
<sequence>MNEQVLVEQRDGIVWITLNRPEKKNAITQQMYLDMAHALEQAERDTSVAAVVLQGAGGSFSAGNDLHDFLQSEELNESSPPFVFLYTLSRLTVPVIASVDGAVIGIGTTILLHCDMVLSGEQAQFALPFIHLGLVPEAASSQLLPLLCGHLRAAELLLLGETIDATTALSYGLVSKVVASDSLADATAELAAKFAAKPVSGLRASKQLMKQPYENVADRIAREAKVFIKALHSDAAREAIAQKLHKKR</sequence>
<evidence type="ECO:0000256" key="4">
    <source>
        <dbReference type="ARBA" id="ARBA00023235"/>
    </source>
</evidence>
<evidence type="ECO:0000313" key="6">
    <source>
        <dbReference type="Proteomes" id="UP000053718"/>
    </source>
</evidence>
<dbReference type="OrthoDB" id="9797151at2"/>
<dbReference type="Pfam" id="PF00378">
    <property type="entry name" value="ECH_1"/>
    <property type="match status" value="1"/>
</dbReference>
<dbReference type="PANTHER" id="PTHR43684">
    <property type="match status" value="1"/>
</dbReference>
<dbReference type="RefSeq" id="WP_034732462.1">
    <property type="nucleotide sequence ID" value="NZ_JPIN01000007.1"/>
</dbReference>
<name>A0A094J7N9_9GAMM</name>
<accession>A0A094J7N9</accession>
<dbReference type="CDD" id="cd06558">
    <property type="entry name" value="crotonase-like"/>
    <property type="match status" value="1"/>
</dbReference>
<keyword evidence="3" id="KW-0576">Peroxisome</keyword>